<dbReference type="RefSeq" id="WP_201698817.1">
    <property type="nucleotide sequence ID" value="NZ_CAJHCQ010000015.1"/>
</dbReference>
<evidence type="ECO:0000313" key="3">
    <source>
        <dbReference type="Proteomes" id="UP000656319"/>
    </source>
</evidence>
<dbReference type="EMBL" id="CAJHCQ010000015">
    <property type="protein sequence ID" value="CAD6552358.1"/>
    <property type="molecule type" value="Genomic_DNA"/>
</dbReference>
<dbReference type="Gene3D" id="3.30.160.250">
    <property type="match status" value="1"/>
</dbReference>
<dbReference type="Proteomes" id="UP000656319">
    <property type="component" value="Unassembled WGS sequence"/>
</dbReference>
<keyword evidence="3" id="KW-1185">Reference proteome</keyword>
<comment type="caution">
    <text evidence="2">The sequence shown here is derived from an EMBL/GenBank/DDBJ whole genome shotgun (WGS) entry which is preliminary data.</text>
</comment>
<protein>
    <recommendedName>
        <fullName evidence="1">HicB-like antitoxin of toxin-antitoxin system domain-containing protein</fullName>
    </recommendedName>
</protein>
<feature type="domain" description="HicB-like antitoxin of toxin-antitoxin system" evidence="1">
    <location>
        <begin position="3"/>
        <end position="123"/>
    </location>
</feature>
<gene>
    <name evidence="2" type="ORF">LMG27952_05277</name>
</gene>
<evidence type="ECO:0000259" key="1">
    <source>
        <dbReference type="Pfam" id="PF15919"/>
    </source>
</evidence>
<reference evidence="2 3" key="1">
    <citation type="submission" date="2020-10" db="EMBL/GenBank/DDBJ databases">
        <authorList>
            <person name="Peeters C."/>
        </authorList>
    </citation>
    <scope>NUCLEOTIDE SEQUENCE [LARGE SCALE GENOMIC DNA]</scope>
    <source>
        <strain evidence="2 3">LMG 27952</strain>
    </source>
</reference>
<sequence>MHYPLYVQRRDGSGYRGTFADFPWLEMGGDTLDDLTLGAERLVQRMYHQSARIIPAPTSDTTKLQALEMDDGTGLWIFVDVDLADVQSHSVFVRLSVDKSLLQAIDQAARRLHMDRSAYIAQACVHELAHEGDDCALLRF</sequence>
<name>A0ABN7I437_9BURK</name>
<evidence type="ECO:0000313" key="2">
    <source>
        <dbReference type="EMBL" id="CAD6552358.1"/>
    </source>
</evidence>
<organism evidence="2 3">
    <name type="scientific">Paraburkholderia hiiakae</name>
    <dbReference type="NCBI Taxonomy" id="1081782"/>
    <lineage>
        <taxon>Bacteria</taxon>
        <taxon>Pseudomonadati</taxon>
        <taxon>Pseudomonadota</taxon>
        <taxon>Betaproteobacteria</taxon>
        <taxon>Burkholderiales</taxon>
        <taxon>Burkholderiaceae</taxon>
        <taxon>Paraburkholderia</taxon>
    </lineage>
</organism>
<accession>A0ABN7I437</accession>
<proteinExistence type="predicted"/>
<dbReference type="InterPro" id="IPR031807">
    <property type="entry name" value="HicB-like"/>
</dbReference>
<dbReference type="Pfam" id="PF15919">
    <property type="entry name" value="HicB_lk_antitox"/>
    <property type="match status" value="1"/>
</dbReference>